<dbReference type="Gene3D" id="1.10.287.660">
    <property type="entry name" value="Helix hairpin bin"/>
    <property type="match status" value="1"/>
</dbReference>
<evidence type="ECO:0000256" key="9">
    <source>
        <dbReference type="HAMAP-Rule" id="MF_03113"/>
    </source>
</evidence>
<dbReference type="PANTHER" id="PTHR42650">
    <property type="entry name" value="TAIL-ANCHORED PROTEIN INSERTION RECEPTOR WRB"/>
    <property type="match status" value="1"/>
</dbReference>
<dbReference type="GO" id="GO:0043495">
    <property type="term" value="F:protein-membrane adaptor activity"/>
    <property type="evidence" value="ECO:0007669"/>
    <property type="project" value="TreeGrafter"/>
</dbReference>
<protein>
    <submittedName>
        <fullName evidence="11">Uncharacterized protein</fullName>
    </submittedName>
</protein>
<keyword evidence="8 9" id="KW-0472">Membrane</keyword>
<sequence length="231" mass="26458">MLSLLWSVFFVHVAIYLVNTIGASTIDNLLWLLYLKVPTSTSKKFREQNRLKREVVQLKRDMNNTSSQDEFAKWAKLRRKHDKTMEEYEAISTFEFRSQLRSTYIGFGVGELAGSRERELTMADSTDKQLSSQKTSFDWGVKIVRWFGTSGLKFFLQFWYSKTPVFHLPEGWLPYYVAWVLSFPRAPMGSVSIQIWSNVCATAITTMAEVVTAVLLQRATTAAAPAAKKTQ</sequence>
<dbReference type="Pfam" id="PF04420">
    <property type="entry name" value="CHD5"/>
    <property type="match status" value="2"/>
</dbReference>
<comment type="caution">
    <text evidence="9">Lacks conserved residue(s) required for the propagation of feature annotation.</text>
</comment>
<dbReference type="Proteomes" id="UP000184063">
    <property type="component" value="Unassembled WGS sequence"/>
</dbReference>
<keyword evidence="5 9" id="KW-0256">Endoplasmic reticulum</keyword>
<comment type="subcellular location">
    <subcellularLocation>
        <location evidence="1">Endoplasmic reticulum membrane</location>
        <topology evidence="1">Multi-pass membrane protein</topology>
    </subcellularLocation>
</comment>
<feature type="transmembrane region" description="Helical" evidence="10">
    <location>
        <begin position="6"/>
        <end position="34"/>
    </location>
</feature>
<dbReference type="InterPro" id="IPR027538">
    <property type="entry name" value="Get1_fungi"/>
</dbReference>
<proteinExistence type="inferred from homology"/>
<organism evidence="11 12">
    <name type="scientific">Aspergillus luchuensis (strain CBS 106.47)</name>
    <dbReference type="NCBI Taxonomy" id="1137211"/>
    <lineage>
        <taxon>Eukaryota</taxon>
        <taxon>Fungi</taxon>
        <taxon>Dikarya</taxon>
        <taxon>Ascomycota</taxon>
        <taxon>Pezizomycotina</taxon>
        <taxon>Eurotiomycetes</taxon>
        <taxon>Eurotiomycetidae</taxon>
        <taxon>Eurotiales</taxon>
        <taxon>Aspergillaceae</taxon>
        <taxon>Aspergillus</taxon>
        <taxon>Aspergillus subgen. Circumdati</taxon>
    </lineage>
</organism>
<evidence type="ECO:0000313" key="12">
    <source>
        <dbReference type="Proteomes" id="UP000184063"/>
    </source>
</evidence>
<keyword evidence="4 9" id="KW-0812">Transmembrane</keyword>
<evidence type="ECO:0000313" key="11">
    <source>
        <dbReference type="EMBL" id="OJZ87095.1"/>
    </source>
</evidence>
<evidence type="ECO:0000256" key="3">
    <source>
        <dbReference type="ARBA" id="ARBA00022448"/>
    </source>
</evidence>
<accession>A0A1M3TK46</accession>
<dbReference type="InterPro" id="IPR028945">
    <property type="entry name" value="Get1"/>
</dbReference>
<evidence type="ECO:0000256" key="10">
    <source>
        <dbReference type="SAM" id="Phobius"/>
    </source>
</evidence>
<dbReference type="GO" id="GO:0071816">
    <property type="term" value="P:tail-anchored membrane protein insertion into ER membrane"/>
    <property type="evidence" value="ECO:0007669"/>
    <property type="project" value="InterPro"/>
</dbReference>
<dbReference type="FunFam" id="1.10.287.660:FF:000006">
    <property type="entry name" value="Protein GET1"/>
    <property type="match status" value="1"/>
</dbReference>
<keyword evidence="3 9" id="KW-0813">Transport</keyword>
<evidence type="ECO:0000256" key="8">
    <source>
        <dbReference type="ARBA" id="ARBA00023136"/>
    </source>
</evidence>
<dbReference type="InterPro" id="IPR029012">
    <property type="entry name" value="Helix_hairpin_bin_sf"/>
</dbReference>
<dbReference type="VEuPathDB" id="FungiDB:ASPFODRAFT_31811"/>
<gene>
    <name evidence="9" type="primary">GET1</name>
    <name evidence="11" type="ORF">ASPFODRAFT_31811</name>
</gene>
<dbReference type="PANTHER" id="PTHR42650:SF1">
    <property type="entry name" value="GUIDED ENTRY OF TAIL-ANCHORED PROTEINS FACTOR 1"/>
    <property type="match status" value="1"/>
</dbReference>
<evidence type="ECO:0000256" key="4">
    <source>
        <dbReference type="ARBA" id="ARBA00022692"/>
    </source>
</evidence>
<dbReference type="OrthoDB" id="69461at2759"/>
<evidence type="ECO:0000256" key="2">
    <source>
        <dbReference type="ARBA" id="ARBA00010799"/>
    </source>
</evidence>
<evidence type="ECO:0000256" key="6">
    <source>
        <dbReference type="ARBA" id="ARBA00022989"/>
    </source>
</evidence>
<name>A0A1M3TK46_ASPLC</name>
<feature type="topological domain" description="Lumenal" evidence="9">
    <location>
        <begin position="1"/>
        <end position="4"/>
    </location>
</feature>
<evidence type="ECO:0000256" key="7">
    <source>
        <dbReference type="ARBA" id="ARBA00023054"/>
    </source>
</evidence>
<feature type="topological domain" description="Cytoplasmic" evidence="9">
    <location>
        <begin position="208"/>
        <end position="231"/>
    </location>
</feature>
<dbReference type="HAMAP" id="MF_03113">
    <property type="entry name" value="Get1"/>
    <property type="match status" value="1"/>
</dbReference>
<dbReference type="GO" id="GO:0005789">
    <property type="term" value="C:endoplasmic reticulum membrane"/>
    <property type="evidence" value="ECO:0007669"/>
    <property type="project" value="UniProtKB-SubCell"/>
</dbReference>
<dbReference type="AlphaFoldDB" id="A0A1M3TK46"/>
<comment type="similarity">
    <text evidence="2 9">Belongs to the WRB/GET1 family.</text>
</comment>
<dbReference type="EMBL" id="KV878240">
    <property type="protein sequence ID" value="OJZ87095.1"/>
    <property type="molecule type" value="Genomic_DNA"/>
</dbReference>
<evidence type="ECO:0000256" key="5">
    <source>
        <dbReference type="ARBA" id="ARBA00022824"/>
    </source>
</evidence>
<dbReference type="GO" id="GO:0043529">
    <property type="term" value="C:GET complex"/>
    <property type="evidence" value="ECO:0007669"/>
    <property type="project" value="InterPro"/>
</dbReference>
<keyword evidence="6 9" id="KW-1133">Transmembrane helix</keyword>
<evidence type="ECO:0000256" key="1">
    <source>
        <dbReference type="ARBA" id="ARBA00004477"/>
    </source>
</evidence>
<keyword evidence="7" id="KW-0175">Coiled coil</keyword>
<reference evidence="12" key="1">
    <citation type="journal article" date="2017" name="Genome Biol.">
        <title>Comparative genomics reveals high biological diversity and specific adaptations in the industrially and medically important fungal genus Aspergillus.</title>
        <authorList>
            <person name="de Vries R.P."/>
            <person name="Riley R."/>
            <person name="Wiebenga A."/>
            <person name="Aguilar-Osorio G."/>
            <person name="Amillis S."/>
            <person name="Uchima C.A."/>
            <person name="Anderluh G."/>
            <person name="Asadollahi M."/>
            <person name="Askin M."/>
            <person name="Barry K."/>
            <person name="Battaglia E."/>
            <person name="Bayram O."/>
            <person name="Benocci T."/>
            <person name="Braus-Stromeyer S.A."/>
            <person name="Caldana C."/>
            <person name="Canovas D."/>
            <person name="Cerqueira G.C."/>
            <person name="Chen F."/>
            <person name="Chen W."/>
            <person name="Choi C."/>
            <person name="Clum A."/>
            <person name="Dos Santos R.A."/>
            <person name="Damasio A.R."/>
            <person name="Diallinas G."/>
            <person name="Emri T."/>
            <person name="Fekete E."/>
            <person name="Flipphi M."/>
            <person name="Freyberg S."/>
            <person name="Gallo A."/>
            <person name="Gournas C."/>
            <person name="Habgood R."/>
            <person name="Hainaut M."/>
            <person name="Harispe M.L."/>
            <person name="Henrissat B."/>
            <person name="Hilden K.S."/>
            <person name="Hope R."/>
            <person name="Hossain A."/>
            <person name="Karabika E."/>
            <person name="Karaffa L."/>
            <person name="Karanyi Z."/>
            <person name="Krasevec N."/>
            <person name="Kuo A."/>
            <person name="Kusch H."/>
            <person name="LaButti K."/>
            <person name="Lagendijk E.L."/>
            <person name="Lapidus A."/>
            <person name="Levasseur A."/>
            <person name="Lindquist E."/>
            <person name="Lipzen A."/>
            <person name="Logrieco A.F."/>
            <person name="MacCabe A."/>
            <person name="Maekelae M.R."/>
            <person name="Malavazi I."/>
            <person name="Melin P."/>
            <person name="Meyer V."/>
            <person name="Mielnichuk N."/>
            <person name="Miskei M."/>
            <person name="Molnar A.P."/>
            <person name="Mule G."/>
            <person name="Ngan C.Y."/>
            <person name="Orejas M."/>
            <person name="Orosz E."/>
            <person name="Ouedraogo J.P."/>
            <person name="Overkamp K.M."/>
            <person name="Park H.-S."/>
            <person name="Perrone G."/>
            <person name="Piumi F."/>
            <person name="Punt P.J."/>
            <person name="Ram A.F."/>
            <person name="Ramon A."/>
            <person name="Rauscher S."/>
            <person name="Record E."/>
            <person name="Riano-Pachon D.M."/>
            <person name="Robert V."/>
            <person name="Roehrig J."/>
            <person name="Ruller R."/>
            <person name="Salamov A."/>
            <person name="Salih N.S."/>
            <person name="Samson R.A."/>
            <person name="Sandor E."/>
            <person name="Sanguinetti M."/>
            <person name="Schuetze T."/>
            <person name="Sepcic K."/>
            <person name="Shelest E."/>
            <person name="Sherlock G."/>
            <person name="Sophianopoulou V."/>
            <person name="Squina F.M."/>
            <person name="Sun H."/>
            <person name="Susca A."/>
            <person name="Todd R.B."/>
            <person name="Tsang A."/>
            <person name="Unkles S.E."/>
            <person name="van de Wiele N."/>
            <person name="van Rossen-Uffink D."/>
            <person name="Oliveira J.V."/>
            <person name="Vesth T.C."/>
            <person name="Visser J."/>
            <person name="Yu J.-H."/>
            <person name="Zhou M."/>
            <person name="Andersen M.R."/>
            <person name="Archer D.B."/>
            <person name="Baker S.E."/>
            <person name="Benoit I."/>
            <person name="Brakhage A.A."/>
            <person name="Braus G.H."/>
            <person name="Fischer R."/>
            <person name="Frisvad J.C."/>
            <person name="Goldman G.H."/>
            <person name="Houbraken J."/>
            <person name="Oakley B."/>
            <person name="Pocsi I."/>
            <person name="Scazzocchio C."/>
            <person name="Seiboth B."/>
            <person name="vanKuyk P.A."/>
            <person name="Wortman J."/>
            <person name="Dyer P.S."/>
            <person name="Grigoriev I.V."/>
        </authorList>
    </citation>
    <scope>NUCLEOTIDE SEQUENCE [LARGE SCALE GENOMIC DNA]</scope>
    <source>
        <strain evidence="12">CBS 106.47</strain>
    </source>
</reference>